<dbReference type="AlphaFoldDB" id="A0ABD1F445"/>
<keyword evidence="2" id="KW-1185">Reference proteome</keyword>
<accession>A0ABD1F445</accession>
<protein>
    <submittedName>
        <fullName evidence="1">Uncharacterized protein</fullName>
    </submittedName>
</protein>
<proteinExistence type="predicted"/>
<name>A0ABD1F445_HYPHA</name>
<gene>
    <name evidence="1" type="ORF">ABEB36_004578</name>
</gene>
<reference evidence="1 2" key="1">
    <citation type="submission" date="2024-05" db="EMBL/GenBank/DDBJ databases">
        <title>Genetic variation in Jamaican populations of the coffee berry borer (Hypothenemus hampei).</title>
        <authorList>
            <person name="Errbii M."/>
            <person name="Myrie A."/>
        </authorList>
    </citation>
    <scope>NUCLEOTIDE SEQUENCE [LARGE SCALE GENOMIC DNA]</scope>
    <source>
        <strain evidence="1">JA-Hopewell-2020-01-JO</strain>
        <tissue evidence="1">Whole body</tissue>
    </source>
</reference>
<evidence type="ECO:0000313" key="2">
    <source>
        <dbReference type="Proteomes" id="UP001566132"/>
    </source>
</evidence>
<evidence type="ECO:0000313" key="1">
    <source>
        <dbReference type="EMBL" id="KAL1509914.1"/>
    </source>
</evidence>
<dbReference type="Proteomes" id="UP001566132">
    <property type="component" value="Unassembled WGS sequence"/>
</dbReference>
<dbReference type="EMBL" id="JBDJPC010000003">
    <property type="protein sequence ID" value="KAL1509914.1"/>
    <property type="molecule type" value="Genomic_DNA"/>
</dbReference>
<comment type="caution">
    <text evidence="1">The sequence shown here is derived from an EMBL/GenBank/DDBJ whole genome shotgun (WGS) entry which is preliminary data.</text>
</comment>
<sequence length="141" mass="16454">MPKPLKSKSKELVASLVSYFEKERDNGTPLLPLTAVREGNNIYYTVSCCDSFEYSKISQTVRNGQSLQSPKRRRNRPKMVANINTLVLSAICNTINEMYERMLQLKKKLLKSDQWLERYRLSNFPYILHYSLILTRSVLCK</sequence>
<organism evidence="1 2">
    <name type="scientific">Hypothenemus hampei</name>
    <name type="common">Coffee berry borer</name>
    <dbReference type="NCBI Taxonomy" id="57062"/>
    <lineage>
        <taxon>Eukaryota</taxon>
        <taxon>Metazoa</taxon>
        <taxon>Ecdysozoa</taxon>
        <taxon>Arthropoda</taxon>
        <taxon>Hexapoda</taxon>
        <taxon>Insecta</taxon>
        <taxon>Pterygota</taxon>
        <taxon>Neoptera</taxon>
        <taxon>Endopterygota</taxon>
        <taxon>Coleoptera</taxon>
        <taxon>Polyphaga</taxon>
        <taxon>Cucujiformia</taxon>
        <taxon>Curculionidae</taxon>
        <taxon>Scolytinae</taxon>
        <taxon>Hypothenemus</taxon>
    </lineage>
</organism>